<dbReference type="Pfam" id="PF07735">
    <property type="entry name" value="FBA_2"/>
    <property type="match status" value="1"/>
</dbReference>
<dbReference type="HOGENOM" id="CLU_028840_6_2_1"/>
<dbReference type="Proteomes" id="UP000008068">
    <property type="component" value="Unassembled WGS sequence"/>
</dbReference>
<evidence type="ECO:0000259" key="1">
    <source>
        <dbReference type="Pfam" id="PF07735"/>
    </source>
</evidence>
<keyword evidence="3" id="KW-1185">Reference proteome</keyword>
<evidence type="ECO:0000313" key="2">
    <source>
        <dbReference type="EMBL" id="EGT50747.1"/>
    </source>
</evidence>
<protein>
    <recommendedName>
        <fullName evidence="1">Sdz-33 F-box domain-containing protein</fullName>
    </recommendedName>
</protein>
<dbReference type="EMBL" id="GL379830">
    <property type="protein sequence ID" value="EGT50747.1"/>
    <property type="molecule type" value="Genomic_DNA"/>
</dbReference>
<evidence type="ECO:0000313" key="3">
    <source>
        <dbReference type="Proteomes" id="UP000008068"/>
    </source>
</evidence>
<gene>
    <name evidence="2" type="ORF">CAEBREN_04785</name>
</gene>
<proteinExistence type="predicted"/>
<reference evidence="3" key="1">
    <citation type="submission" date="2011-07" db="EMBL/GenBank/DDBJ databases">
        <authorList>
            <consortium name="Caenorhabditis brenneri Sequencing and Analysis Consortium"/>
            <person name="Wilson R.K."/>
        </authorList>
    </citation>
    <scope>NUCLEOTIDE SEQUENCE [LARGE SCALE GENOMIC DNA]</scope>
    <source>
        <strain evidence="3">PB2801</strain>
    </source>
</reference>
<dbReference type="InterPro" id="IPR012885">
    <property type="entry name" value="F-box_Sdz-33"/>
</dbReference>
<accession>G0N2D4</accession>
<dbReference type="PANTHER" id="PTHR21503:SF8">
    <property type="entry name" value="F-BOX ASSOCIATED DOMAIN-CONTAINING PROTEIN-RELATED"/>
    <property type="match status" value="1"/>
</dbReference>
<organism evidence="3">
    <name type="scientific">Caenorhabditis brenneri</name>
    <name type="common">Nematode worm</name>
    <dbReference type="NCBI Taxonomy" id="135651"/>
    <lineage>
        <taxon>Eukaryota</taxon>
        <taxon>Metazoa</taxon>
        <taxon>Ecdysozoa</taxon>
        <taxon>Nematoda</taxon>
        <taxon>Chromadorea</taxon>
        <taxon>Rhabditida</taxon>
        <taxon>Rhabditina</taxon>
        <taxon>Rhabditomorpha</taxon>
        <taxon>Rhabditoidea</taxon>
        <taxon>Rhabditidae</taxon>
        <taxon>Peloderinae</taxon>
        <taxon>Caenorhabditis</taxon>
    </lineage>
</organism>
<dbReference type="AlphaFoldDB" id="G0N2D4"/>
<feature type="domain" description="Sdz-33 F-box" evidence="1">
    <location>
        <begin position="105"/>
        <end position="150"/>
    </location>
</feature>
<dbReference type="PANTHER" id="PTHR21503">
    <property type="entry name" value="F-BOX-CONTAINING HYPOTHETICAL PROTEIN C.ELEGANS"/>
    <property type="match status" value="1"/>
</dbReference>
<name>G0N2D4_CAEBE</name>
<dbReference type="InParanoid" id="G0N2D4"/>
<sequence length="222" mass="26287">MYTFFLKYQKSENSKLELQKVLAQLLAAFRCPVTSFEYIGWCNNEQCWVSVLKCIIQNQVQPLESLYLDRSLEMEDLEWALRNVKVTRKVNIQTFGIQLYTIQSILRPNLMMLKSCKYIELNCSSLTLSTLNVFMKEWMAGDFPNLRYMLIKSGKFKWYEHILDFERDELKQLSVRRRLAIDENLSVECTGGVDIQADNGTRATMQIDRKKVNWFELFVWND</sequence>